<dbReference type="GO" id="GO:0005634">
    <property type="term" value="C:nucleus"/>
    <property type="evidence" value="ECO:0007669"/>
    <property type="project" value="UniProtKB-SubCell"/>
</dbReference>
<keyword evidence="4" id="KW-0862">Zinc</keyword>
<evidence type="ECO:0000256" key="6">
    <source>
        <dbReference type="ARBA" id="ARBA00023125"/>
    </source>
</evidence>
<gene>
    <name evidence="11" type="ORF">GIB67_001960</name>
</gene>
<dbReference type="Pfam" id="PF02362">
    <property type="entry name" value="B3"/>
    <property type="match status" value="2"/>
</dbReference>
<keyword evidence="5" id="KW-0805">Transcription regulation</keyword>
<dbReference type="CDD" id="cd10017">
    <property type="entry name" value="B3_DNA"/>
    <property type="match status" value="2"/>
</dbReference>
<comment type="caution">
    <text evidence="11">The sequence shown here is derived from an EMBL/GenBank/DDBJ whole genome shotgun (WGS) entry which is preliminary data.</text>
</comment>
<protein>
    <recommendedName>
        <fullName evidence="10">TF-B3 domain-containing protein</fullName>
    </recommendedName>
</protein>
<keyword evidence="2" id="KW-0479">Metal-binding</keyword>
<keyword evidence="9" id="KW-1133">Transmembrane helix</keyword>
<dbReference type="GO" id="GO:0003677">
    <property type="term" value="F:DNA binding"/>
    <property type="evidence" value="ECO:0007669"/>
    <property type="project" value="UniProtKB-KW"/>
</dbReference>
<dbReference type="InterPro" id="IPR003340">
    <property type="entry name" value="B3_DNA-bd"/>
</dbReference>
<reference evidence="11 12" key="1">
    <citation type="journal article" date="2020" name="IScience">
        <title>Genome Sequencing of the Endangered Kingdonia uniflora (Circaeasteraceae, Ranunculales) Reveals Potential Mechanisms of Evolutionary Specialization.</title>
        <authorList>
            <person name="Sun Y."/>
            <person name="Deng T."/>
            <person name="Zhang A."/>
            <person name="Moore M.J."/>
            <person name="Landis J.B."/>
            <person name="Lin N."/>
            <person name="Zhang H."/>
            <person name="Zhang X."/>
            <person name="Huang J."/>
            <person name="Zhang X."/>
            <person name="Sun H."/>
            <person name="Wang H."/>
        </authorList>
    </citation>
    <scope>NUCLEOTIDE SEQUENCE [LARGE SCALE GENOMIC DNA]</scope>
    <source>
        <strain evidence="11">TB1705</strain>
        <tissue evidence="11">Leaf</tissue>
    </source>
</reference>
<feature type="transmembrane region" description="Helical" evidence="9">
    <location>
        <begin position="44"/>
        <end position="63"/>
    </location>
</feature>
<dbReference type="Gene3D" id="2.40.330.10">
    <property type="entry name" value="DNA-binding pseudobarrel domain"/>
    <property type="match status" value="2"/>
</dbReference>
<comment type="subcellular location">
    <subcellularLocation>
        <location evidence="1">Nucleus</location>
    </subcellularLocation>
</comment>
<sequence length="531" mass="61255">MLEGSWKCEKCHNMNYPFSTKCNRQNCGVTSRWYEIQFVHPNEMVAYCYIFILVAILELDMLMQITSLFNFLLLVKEHGYADLDDINAYDGGDDDIKRLNQFNALVSEDLVVEEASVRGFGSDSEVMFEMFEPDKDSEENLNNNVFTPVKKMRKEKTVMLPSCLFGYARAYVGCEFSAYGVMIHGGFTYLKVNFYRKYEGPTEFLKVKISTENILESIPENTQRKMQLEAVRLAIVAVNWEDMALEIPVEFIPKFGGTVPKNVRLKSVLGEYWSMEIGKSENRFFFGKGWEGFVKDNSLKLGEFIVFRYKGKSLLNFKIFGHNGLEKEVWKRKKTTCFINVENEKEVARSRENSRKPTHSLKPKYSGKIVKKVTRTEKDGRPLLVPKEEEVQDSPCLEVHEVSEMMQTEPVVATKTSGNMRSASAFKSKNPYLAIVMGHAYLNNRYLYISTLFVRENFPEVVESVRLEASDGRTWNVEVYKKAPHGMRLTHGWHEFVSDNRLKMGNVCVFELIEKIRGVVFKVHVFPAEVV</sequence>
<keyword evidence="6" id="KW-0238">DNA-binding</keyword>
<organism evidence="11 12">
    <name type="scientific">Kingdonia uniflora</name>
    <dbReference type="NCBI Taxonomy" id="39325"/>
    <lineage>
        <taxon>Eukaryota</taxon>
        <taxon>Viridiplantae</taxon>
        <taxon>Streptophyta</taxon>
        <taxon>Embryophyta</taxon>
        <taxon>Tracheophyta</taxon>
        <taxon>Spermatophyta</taxon>
        <taxon>Magnoliopsida</taxon>
        <taxon>Ranunculales</taxon>
        <taxon>Circaeasteraceae</taxon>
        <taxon>Kingdonia</taxon>
    </lineage>
</organism>
<name>A0A7J7NT59_9MAGN</name>
<evidence type="ECO:0000256" key="4">
    <source>
        <dbReference type="ARBA" id="ARBA00022833"/>
    </source>
</evidence>
<keyword evidence="9" id="KW-0812">Transmembrane</keyword>
<evidence type="ECO:0000313" key="11">
    <source>
        <dbReference type="EMBL" id="KAF6170361.1"/>
    </source>
</evidence>
<dbReference type="OrthoDB" id="1864528at2759"/>
<dbReference type="InterPro" id="IPR050655">
    <property type="entry name" value="Plant_B3_domain"/>
</dbReference>
<accession>A0A7J7NT59</accession>
<dbReference type="EMBL" id="JACGCM010000591">
    <property type="protein sequence ID" value="KAF6170361.1"/>
    <property type="molecule type" value="Genomic_DNA"/>
</dbReference>
<evidence type="ECO:0000256" key="8">
    <source>
        <dbReference type="ARBA" id="ARBA00023242"/>
    </source>
</evidence>
<dbReference type="SMART" id="SM01019">
    <property type="entry name" value="B3"/>
    <property type="match status" value="2"/>
</dbReference>
<evidence type="ECO:0000259" key="10">
    <source>
        <dbReference type="PROSITE" id="PS50863"/>
    </source>
</evidence>
<evidence type="ECO:0000256" key="5">
    <source>
        <dbReference type="ARBA" id="ARBA00023015"/>
    </source>
</evidence>
<dbReference type="Gene3D" id="4.10.1060.10">
    <property type="entry name" value="Zinc finger, RanBP2-type"/>
    <property type="match status" value="1"/>
</dbReference>
<dbReference type="PANTHER" id="PTHR31920:SF148">
    <property type="entry name" value="B3 DOMAIN-CONTAINING PROTEIN OS03G0621600"/>
    <property type="match status" value="1"/>
</dbReference>
<keyword evidence="7" id="KW-0804">Transcription</keyword>
<dbReference type="PROSITE" id="PS50863">
    <property type="entry name" value="B3"/>
    <property type="match status" value="2"/>
</dbReference>
<dbReference type="SUPFAM" id="SSF101936">
    <property type="entry name" value="DNA-binding pseudobarrel domain"/>
    <property type="match status" value="2"/>
</dbReference>
<evidence type="ECO:0000313" key="12">
    <source>
        <dbReference type="Proteomes" id="UP000541444"/>
    </source>
</evidence>
<evidence type="ECO:0000256" key="3">
    <source>
        <dbReference type="ARBA" id="ARBA00022771"/>
    </source>
</evidence>
<dbReference type="Proteomes" id="UP000541444">
    <property type="component" value="Unassembled WGS sequence"/>
</dbReference>
<dbReference type="GO" id="GO:0008270">
    <property type="term" value="F:zinc ion binding"/>
    <property type="evidence" value="ECO:0007669"/>
    <property type="project" value="UniProtKB-KW"/>
</dbReference>
<dbReference type="InterPro" id="IPR015300">
    <property type="entry name" value="DNA-bd_pseudobarrel_sf"/>
</dbReference>
<dbReference type="SMART" id="SM00547">
    <property type="entry name" value="ZnF_RBZ"/>
    <property type="match status" value="1"/>
</dbReference>
<evidence type="ECO:0000256" key="1">
    <source>
        <dbReference type="ARBA" id="ARBA00004123"/>
    </source>
</evidence>
<keyword evidence="9" id="KW-0472">Membrane</keyword>
<keyword evidence="12" id="KW-1185">Reference proteome</keyword>
<proteinExistence type="predicted"/>
<evidence type="ECO:0000256" key="7">
    <source>
        <dbReference type="ARBA" id="ARBA00023163"/>
    </source>
</evidence>
<keyword evidence="8" id="KW-0539">Nucleus</keyword>
<evidence type="ECO:0000256" key="2">
    <source>
        <dbReference type="ARBA" id="ARBA00022723"/>
    </source>
</evidence>
<feature type="domain" description="TF-B3" evidence="10">
    <location>
        <begin position="230"/>
        <end position="323"/>
    </location>
</feature>
<keyword evidence="3" id="KW-0863">Zinc-finger</keyword>
<dbReference type="AlphaFoldDB" id="A0A7J7NT59"/>
<feature type="domain" description="TF-B3" evidence="10">
    <location>
        <begin position="432"/>
        <end position="529"/>
    </location>
</feature>
<evidence type="ECO:0000256" key="9">
    <source>
        <dbReference type="SAM" id="Phobius"/>
    </source>
</evidence>
<dbReference type="PANTHER" id="PTHR31920">
    <property type="entry name" value="B3 DOMAIN-CONTAINING"/>
    <property type="match status" value="1"/>
</dbReference>
<dbReference type="InterPro" id="IPR001876">
    <property type="entry name" value="Znf_RanBP2"/>
</dbReference>